<dbReference type="VEuPathDB" id="MicrosporidiaDB:NBO_48g0003"/>
<evidence type="ECO:0000313" key="6">
    <source>
        <dbReference type="EMBL" id="ABV48899.1"/>
    </source>
</evidence>
<dbReference type="AlphaFoldDB" id="B3STP5"/>
<dbReference type="InterPro" id="IPR036869">
    <property type="entry name" value="J_dom_sf"/>
</dbReference>
<dbReference type="SMART" id="SM00271">
    <property type="entry name" value="DnaJ"/>
    <property type="match status" value="1"/>
</dbReference>
<evidence type="ECO:0000256" key="4">
    <source>
        <dbReference type="SAM" id="MobiDB-lite"/>
    </source>
</evidence>
<dbReference type="PANTHER" id="PTHR44140:SF2">
    <property type="entry name" value="LD25575P"/>
    <property type="match status" value="1"/>
</dbReference>
<dbReference type="CDD" id="cd06257">
    <property type="entry name" value="DnaJ"/>
    <property type="match status" value="1"/>
</dbReference>
<keyword evidence="2" id="KW-0732">Signal</keyword>
<organism evidence="6">
    <name type="scientific">Nosema bombycis</name>
    <name type="common">Microsporidian parasite</name>
    <name type="synonym">Pebrine of silkworm</name>
    <dbReference type="NCBI Taxonomy" id="27978"/>
    <lineage>
        <taxon>Eukaryota</taxon>
        <taxon>Fungi</taxon>
        <taxon>Fungi incertae sedis</taxon>
        <taxon>Microsporidia</taxon>
        <taxon>Nosematidae</taxon>
        <taxon>Nosema</taxon>
    </lineage>
</organism>
<reference evidence="6" key="1">
    <citation type="submission" date="2007-06" db="EMBL/GenBank/DDBJ databases">
        <title>Proteomic analysis of spore wall proteins and identification of two spore wall proteins from Nosema bombycis (Microsporidia).</title>
        <authorList>
            <person name="Wu Z."/>
            <person name="Li Y."/>
            <person name="Pan G."/>
            <person name="Zhou Z."/>
        </authorList>
    </citation>
    <scope>NUCLEOTIDE SEQUENCE</scope>
</reference>
<evidence type="ECO:0000259" key="5">
    <source>
        <dbReference type="PROSITE" id="PS50076"/>
    </source>
</evidence>
<keyword evidence="3" id="KW-0256">Endoplasmic reticulum</keyword>
<dbReference type="GO" id="GO:0051087">
    <property type="term" value="F:protein-folding chaperone binding"/>
    <property type="evidence" value="ECO:0007669"/>
    <property type="project" value="TreeGrafter"/>
</dbReference>
<dbReference type="GO" id="GO:0034975">
    <property type="term" value="P:protein folding in endoplasmic reticulum"/>
    <property type="evidence" value="ECO:0007669"/>
    <property type="project" value="TreeGrafter"/>
</dbReference>
<dbReference type="GO" id="GO:0051787">
    <property type="term" value="F:misfolded protein binding"/>
    <property type="evidence" value="ECO:0007669"/>
    <property type="project" value="TreeGrafter"/>
</dbReference>
<dbReference type="PANTHER" id="PTHR44140">
    <property type="entry name" value="LD25575P"/>
    <property type="match status" value="1"/>
</dbReference>
<evidence type="ECO:0000256" key="1">
    <source>
        <dbReference type="ARBA" id="ARBA00004240"/>
    </source>
</evidence>
<dbReference type="OMA" id="NEQVKQM"/>
<dbReference type="PRINTS" id="PR00625">
    <property type="entry name" value="JDOMAIN"/>
</dbReference>
<dbReference type="SUPFAM" id="SSF46565">
    <property type="entry name" value="Chaperone J-domain"/>
    <property type="match status" value="1"/>
</dbReference>
<evidence type="ECO:0000256" key="2">
    <source>
        <dbReference type="ARBA" id="ARBA00022729"/>
    </source>
</evidence>
<feature type="region of interest" description="Disordered" evidence="4">
    <location>
        <begin position="306"/>
        <end position="327"/>
    </location>
</feature>
<feature type="domain" description="J" evidence="5">
    <location>
        <begin position="335"/>
        <end position="398"/>
    </location>
</feature>
<comment type="subcellular location">
    <subcellularLocation>
        <location evidence="1">Endoplasmic reticulum</location>
    </subcellularLocation>
</comment>
<proteinExistence type="predicted"/>
<protein>
    <submittedName>
        <fullName evidence="6">Hypothetical spore wall protein</fullName>
    </submittedName>
</protein>
<dbReference type="PROSITE" id="PS50076">
    <property type="entry name" value="DNAJ_2"/>
    <property type="match status" value="1"/>
</dbReference>
<accession>B3STP5</accession>
<name>B3STP5_NOSBO</name>
<dbReference type="Gene3D" id="1.10.287.110">
    <property type="entry name" value="DnaJ domain"/>
    <property type="match status" value="1"/>
</dbReference>
<dbReference type="GO" id="GO:0005783">
    <property type="term" value="C:endoplasmic reticulum"/>
    <property type="evidence" value="ECO:0007669"/>
    <property type="project" value="UniProtKB-SubCell"/>
</dbReference>
<dbReference type="InterPro" id="IPR051727">
    <property type="entry name" value="DnaJ_C3_Co-chaperones"/>
</dbReference>
<dbReference type="Pfam" id="PF00226">
    <property type="entry name" value="DnaJ"/>
    <property type="match status" value="1"/>
</dbReference>
<dbReference type="EMBL" id="EF683111">
    <property type="protein sequence ID" value="ABV48899.1"/>
    <property type="molecule type" value="Genomic_DNA"/>
</dbReference>
<sequence>MFGKLFLLLDSVRPDIFSEVRNAMNRFTQGYTDMTEDFFKRNKEQYLSDPFFKKNYLEYLLSIGDYETIIQSNLDPEYTKKAKQLQQIINSNVLEEIVKLEKDSPYSVDVIRAALRISLINGDYKIAEGYVNKINRSFKKNKELMALAGQYYFLIGSYAIGLQFFREAGLTEAVDEFVGLFKEYDEIKNAYSVDWKLKRLRSFYNSLNIKVLSDVFSPSIYTHVKFEILKEFLELAVNNRKSEASSLGKTYYVKTKDEYSRYLYIMSLIFDSNIPMAKKELEAKRFDNSVYARKIKKEIKYFEDQEENKRQKSYDQRRGGRSSRKDSKAGTDFLGYYKLLGIKSDATDKQIKKAYLKKVAMNKNKMKPEEWEKLHIKLNKALEILSNKKNREMYDNGIDPEKPQPQFEGFDNGFHFQGFEDLGAQFSDFFGGGSSFRGRRTQFVFL</sequence>
<gene>
    <name evidence="6" type="primary">HSWP11</name>
</gene>
<evidence type="ECO:0000256" key="3">
    <source>
        <dbReference type="ARBA" id="ARBA00022824"/>
    </source>
</evidence>
<dbReference type="InterPro" id="IPR001623">
    <property type="entry name" value="DnaJ_domain"/>
</dbReference>